<proteinExistence type="predicted"/>
<feature type="chain" id="PRO_5046639495" evidence="1">
    <location>
        <begin position="23"/>
        <end position="439"/>
    </location>
</feature>
<evidence type="ECO:0000256" key="1">
    <source>
        <dbReference type="SAM" id="SignalP"/>
    </source>
</evidence>
<evidence type="ECO:0000313" key="2">
    <source>
        <dbReference type="EMBL" id="NMF91425.1"/>
    </source>
</evidence>
<dbReference type="Proteomes" id="UP000652074">
    <property type="component" value="Unassembled WGS sequence"/>
</dbReference>
<keyword evidence="3" id="KW-1185">Reference proteome</keyword>
<organism evidence="2 3">
    <name type="scientific">Aromatoleum petrolei</name>
    <dbReference type="NCBI Taxonomy" id="76116"/>
    <lineage>
        <taxon>Bacteria</taxon>
        <taxon>Pseudomonadati</taxon>
        <taxon>Pseudomonadota</taxon>
        <taxon>Betaproteobacteria</taxon>
        <taxon>Rhodocyclales</taxon>
        <taxon>Rhodocyclaceae</taxon>
        <taxon>Aromatoleum</taxon>
    </lineage>
</organism>
<dbReference type="RefSeq" id="WP_169208740.1">
    <property type="nucleotide sequence ID" value="NZ_CP059560.1"/>
</dbReference>
<dbReference type="NCBIfam" id="TIGR03755">
    <property type="entry name" value="conj_TIGR03755"/>
    <property type="match status" value="1"/>
</dbReference>
<accession>A0ABX1MYJ8</accession>
<feature type="signal peptide" evidence="1">
    <location>
        <begin position="1"/>
        <end position="22"/>
    </location>
</feature>
<comment type="caution">
    <text evidence="2">The sequence shown here is derived from an EMBL/GenBank/DDBJ whole genome shotgun (WGS) entry which is preliminary data.</text>
</comment>
<gene>
    <name evidence="2" type="ORF">GPA26_23465</name>
</gene>
<protein>
    <submittedName>
        <fullName evidence="2">Integrating conjugative element protein</fullName>
    </submittedName>
</protein>
<sequence>MKTMRSIGAAVLLGLAAMALQAADIPSTRSGLYYRLGGGDSASRAANPHGVPYKLTLSGVARLHYSCGAYDFEVSFQNLMNRFAQLGTQVTNAVQAGIAALPLYLFQRASPGLYELFQTYAKKAEVAIQIATKSCEEMEAQIKAGEDPYEDFIRMARGEAWKQQATVTRDVVVAKDKVNASAGNEGISWIGGEKAGGVAQEPVRIVHDTVFGGFNVTMGQSPKTPAAAYPAVKLTATFPSPGSAATFGTDVLGDVEISTCKENACPVPQSKTGLGLIQKFELEIPVVQRQVDAVFANVVPRGTDLAAASAPGIVVTRELVDAIRELPAIEQGIARQRLVQDVALARTVDKALIIRNLLLTGRMIPEVYKTANTQIESKLAELNRHIDDVLYEANVRKRVISETATILLDNYHAARAASAANAVQQPVDQRPMIDGRVRK</sequence>
<dbReference type="InterPro" id="IPR021204">
    <property type="entry name" value="Integr_conj_element_PFL4711"/>
</dbReference>
<dbReference type="EMBL" id="WTVR01000083">
    <property type="protein sequence ID" value="NMF91425.1"/>
    <property type="molecule type" value="Genomic_DNA"/>
</dbReference>
<reference evidence="2 3" key="1">
    <citation type="submission" date="2019-12" db="EMBL/GenBank/DDBJ databases">
        <title>Comparative genomics gives insights into the taxonomy of the Azoarcus-Aromatoleum group and reveals separate origins of nif in the plant-associated Azoarcus and non-plant-associated Aromatoleum sub-groups.</title>
        <authorList>
            <person name="Lafos M."/>
            <person name="Maluk M."/>
            <person name="Batista M."/>
            <person name="Junghare M."/>
            <person name="Carmona M."/>
            <person name="Faoro H."/>
            <person name="Cruz L.M."/>
            <person name="Battistoni F."/>
            <person name="De Souza E."/>
            <person name="Pedrosa F."/>
            <person name="Chen W.-M."/>
            <person name="Poole P.S."/>
            <person name="Dixon R.A."/>
            <person name="James E.K."/>
        </authorList>
    </citation>
    <scope>NUCLEOTIDE SEQUENCE [LARGE SCALE GENOMIC DNA]</scope>
    <source>
        <strain evidence="2 3">ToN1</strain>
    </source>
</reference>
<name>A0ABX1MYJ8_9RHOO</name>
<evidence type="ECO:0000313" key="3">
    <source>
        <dbReference type="Proteomes" id="UP000652074"/>
    </source>
</evidence>
<keyword evidence="1" id="KW-0732">Signal</keyword>